<proteinExistence type="predicted"/>
<evidence type="ECO:0000313" key="2">
    <source>
        <dbReference type="Proteomes" id="UP000287605"/>
    </source>
</evidence>
<dbReference type="EMBL" id="NGKA01000019">
    <property type="protein sequence ID" value="RSU09718.1"/>
    <property type="molecule type" value="Genomic_DNA"/>
</dbReference>
<comment type="caution">
    <text evidence="1">The sequence shown here is derived from an EMBL/GenBank/DDBJ whole genome shotgun (WGS) entry which is preliminary data.</text>
</comment>
<dbReference type="AlphaFoldDB" id="A0A430ANL3"/>
<protein>
    <submittedName>
        <fullName evidence="1">Uncharacterized protein</fullName>
    </submittedName>
</protein>
<organism evidence="1 2">
    <name type="scientific">Vagococcus elongatus</name>
    <dbReference type="NCBI Taxonomy" id="180344"/>
    <lineage>
        <taxon>Bacteria</taxon>
        <taxon>Bacillati</taxon>
        <taxon>Bacillota</taxon>
        <taxon>Bacilli</taxon>
        <taxon>Lactobacillales</taxon>
        <taxon>Enterococcaceae</taxon>
        <taxon>Vagococcus</taxon>
    </lineage>
</organism>
<reference evidence="1 2" key="1">
    <citation type="submission" date="2017-05" db="EMBL/GenBank/DDBJ databases">
        <title>Vagococcus spp. assemblies.</title>
        <authorList>
            <person name="Gulvik C.A."/>
        </authorList>
    </citation>
    <scope>NUCLEOTIDE SEQUENCE [LARGE SCALE GENOMIC DNA]</scope>
    <source>
        <strain evidence="1 2">CCUG 51432</strain>
    </source>
</reference>
<sequence length="141" mass="16057">MLSGYSDLQIEYARVWLAVMGENFIPYMSSPDFDFNLNVAKIKAGSPIDQYDQGSVSYPEDVTVLSGNMTVEGHVIYSSNHNGTITQYNVPSHWHIDEPYRSDEEYIRQITQKIVDERHIVEIPAGDPALVRQLIEVMVIH</sequence>
<gene>
    <name evidence="1" type="ORF">CBF29_10990</name>
</gene>
<accession>A0A430ANL3</accession>
<dbReference type="Proteomes" id="UP000287605">
    <property type="component" value="Unassembled WGS sequence"/>
</dbReference>
<evidence type="ECO:0000313" key="1">
    <source>
        <dbReference type="EMBL" id="RSU09718.1"/>
    </source>
</evidence>
<keyword evidence="2" id="KW-1185">Reference proteome</keyword>
<name>A0A430ANL3_9ENTE</name>